<organism evidence="2 3">
    <name type="scientific">Nitrospira japonica</name>
    <dbReference type="NCBI Taxonomy" id="1325564"/>
    <lineage>
        <taxon>Bacteria</taxon>
        <taxon>Pseudomonadati</taxon>
        <taxon>Nitrospirota</taxon>
        <taxon>Nitrospiria</taxon>
        <taxon>Nitrospirales</taxon>
        <taxon>Nitrospiraceae</taxon>
        <taxon>Nitrospira</taxon>
    </lineage>
</organism>
<keyword evidence="3" id="KW-1185">Reference proteome</keyword>
<keyword evidence="1" id="KW-1133">Transmembrane helix</keyword>
<dbReference type="Proteomes" id="UP000192042">
    <property type="component" value="Chromosome I"/>
</dbReference>
<evidence type="ECO:0000256" key="1">
    <source>
        <dbReference type="SAM" id="Phobius"/>
    </source>
</evidence>
<accession>A0A1W1IB14</accession>
<dbReference type="Pfam" id="PF03929">
    <property type="entry name" value="PepSY_TM"/>
    <property type="match status" value="1"/>
</dbReference>
<feature type="transmembrane region" description="Helical" evidence="1">
    <location>
        <begin position="219"/>
        <end position="237"/>
    </location>
</feature>
<dbReference type="EMBL" id="LT828648">
    <property type="protein sequence ID" value="SLM50089.1"/>
    <property type="molecule type" value="Genomic_DNA"/>
</dbReference>
<evidence type="ECO:0000313" key="3">
    <source>
        <dbReference type="Proteomes" id="UP000192042"/>
    </source>
</evidence>
<evidence type="ECO:0000313" key="2">
    <source>
        <dbReference type="EMBL" id="SLM50089.1"/>
    </source>
</evidence>
<dbReference type="STRING" id="1325564.NSJP_3922"/>
<dbReference type="KEGG" id="nja:NSJP_3922"/>
<sequence>MGVGFKYVIHMRILGVVIHRWAGLLTALFLFMSGLTGTVISWDHEIDEWLNTHLFDADTTGPAIPYLELAARIETADPRVRVSNVPLQTEPGRSLLFGVQPRVDHQTGKLYRLDYNQVFLDPGTGRELGRREWGAVAVDREHLMAFLYRLHYTLHIPNFAGQNRWGHWFMGGVALIWLFDCCVALAISFPDRQRWRKSFAIRLGSRYQLNFDLHRAGGLWTWGMLLVLAMSAVYLNLNREIVRPVVSTMTTVTPSPFDVRVQRPLNNPLEPTLDYAAAIARGQEEARLKGWTEPVGSISYNARYGIYQVRFFQPGNDHGSGGFGVRRIYIDGTDGAYLGELIPGTGTAGDMFLQLQFPLHSGRIAGVPGRIFISLMGLAVAGLSVTGIVIWLKRRGTLSALTTAPNNSSRNSLASH</sequence>
<feature type="transmembrane region" description="Helical" evidence="1">
    <location>
        <begin position="21"/>
        <end position="42"/>
    </location>
</feature>
<keyword evidence="1" id="KW-0812">Transmembrane</keyword>
<proteinExistence type="predicted"/>
<reference evidence="2 3" key="1">
    <citation type="submission" date="2017-03" db="EMBL/GenBank/DDBJ databases">
        <authorList>
            <person name="Afonso C.L."/>
            <person name="Miller P.J."/>
            <person name="Scott M.A."/>
            <person name="Spackman E."/>
            <person name="Goraichik I."/>
            <person name="Dimitrov K.M."/>
            <person name="Suarez D.L."/>
            <person name="Swayne D.E."/>
        </authorList>
    </citation>
    <scope>NUCLEOTIDE SEQUENCE [LARGE SCALE GENOMIC DNA]</scope>
    <source>
        <strain evidence="2">Genome sequencing of Nitrospira japonica strain NJ11</strain>
    </source>
</reference>
<gene>
    <name evidence="2" type="ORF">NSJP_3922</name>
</gene>
<keyword evidence="1" id="KW-0472">Membrane</keyword>
<name>A0A1W1IB14_9BACT</name>
<dbReference type="AlphaFoldDB" id="A0A1W1IB14"/>
<dbReference type="PANTHER" id="PTHR34219">
    <property type="entry name" value="IRON-REGULATED INNER MEMBRANE PROTEIN-RELATED"/>
    <property type="match status" value="1"/>
</dbReference>
<dbReference type="PANTHER" id="PTHR34219:SF5">
    <property type="entry name" value="BLR4505 PROTEIN"/>
    <property type="match status" value="1"/>
</dbReference>
<feature type="transmembrane region" description="Helical" evidence="1">
    <location>
        <begin position="371"/>
        <end position="392"/>
    </location>
</feature>
<feature type="transmembrane region" description="Helical" evidence="1">
    <location>
        <begin position="168"/>
        <end position="189"/>
    </location>
</feature>
<protein>
    <submittedName>
        <fullName evidence="2">Putative iron-regulated membrane protein</fullName>
    </submittedName>
</protein>
<dbReference type="InterPro" id="IPR005625">
    <property type="entry name" value="PepSY-ass_TM"/>
</dbReference>